<dbReference type="Gene3D" id="1.10.287.1060">
    <property type="entry name" value="ESAT-6-like"/>
    <property type="match status" value="1"/>
</dbReference>
<dbReference type="InterPro" id="IPR036689">
    <property type="entry name" value="ESAT-6-like_sf"/>
</dbReference>
<comment type="similarity">
    <text evidence="1">Belongs to the WXG100 family.</text>
</comment>
<evidence type="ECO:0000256" key="1">
    <source>
        <dbReference type="RuleBase" id="RU362001"/>
    </source>
</evidence>
<sequence length="97" mass="10787">MEHGVLVVNFAALQQAGADIQRALTTLESQLGQLERDAAPLVSSWNGAAREAYEQRQARWRAASQDLQAMLRDIKLAVEDSAADYLDTEKRNANLFQ</sequence>
<dbReference type="InterPro" id="IPR010310">
    <property type="entry name" value="T7SS_ESAT-6-like"/>
</dbReference>
<dbReference type="RefSeq" id="WP_091583628.1">
    <property type="nucleotide sequence ID" value="NZ_FLRH01000004.1"/>
</dbReference>
<name>A0A1A9BJJ1_9ACTN</name>
<dbReference type="EMBL" id="FLRH01000004">
    <property type="protein sequence ID" value="SBT69246.1"/>
    <property type="molecule type" value="Genomic_DNA"/>
</dbReference>
<dbReference type="SUPFAM" id="SSF140453">
    <property type="entry name" value="EsxAB dimer-like"/>
    <property type="match status" value="1"/>
</dbReference>
<reference evidence="3" key="1">
    <citation type="submission" date="2016-06" db="EMBL/GenBank/DDBJ databases">
        <authorList>
            <person name="Varghese N."/>
            <person name="Submissions Spin"/>
        </authorList>
    </citation>
    <scope>NUCLEOTIDE SEQUENCE [LARGE SCALE GENOMIC DNA]</scope>
    <source>
        <strain evidence="3">DSM 45794</strain>
    </source>
</reference>
<evidence type="ECO:0000313" key="3">
    <source>
        <dbReference type="Proteomes" id="UP000199558"/>
    </source>
</evidence>
<proteinExistence type="inferred from homology"/>
<dbReference type="AlphaFoldDB" id="A0A1A9BJJ1"/>
<dbReference type="STRING" id="946078.GA0070622_6369"/>
<dbReference type="Proteomes" id="UP000199558">
    <property type="component" value="Unassembled WGS sequence"/>
</dbReference>
<keyword evidence="3" id="KW-1185">Reference proteome</keyword>
<organism evidence="2 3">
    <name type="scientific">Micromonospora sediminicola</name>
    <dbReference type="NCBI Taxonomy" id="946078"/>
    <lineage>
        <taxon>Bacteria</taxon>
        <taxon>Bacillati</taxon>
        <taxon>Actinomycetota</taxon>
        <taxon>Actinomycetes</taxon>
        <taxon>Micromonosporales</taxon>
        <taxon>Micromonosporaceae</taxon>
        <taxon>Micromonospora</taxon>
    </lineage>
</organism>
<accession>A0A1A9BJJ1</accession>
<dbReference type="OrthoDB" id="3387628at2"/>
<gene>
    <name evidence="2" type="ORF">GA0070622_6369</name>
</gene>
<protein>
    <recommendedName>
        <fullName evidence="1">ESAT-6-like protein</fullName>
    </recommendedName>
</protein>
<dbReference type="NCBIfam" id="TIGR03930">
    <property type="entry name" value="WXG100_ESAT6"/>
    <property type="match status" value="1"/>
</dbReference>
<dbReference type="Pfam" id="PF06013">
    <property type="entry name" value="WXG100"/>
    <property type="match status" value="1"/>
</dbReference>
<evidence type="ECO:0000313" key="2">
    <source>
        <dbReference type="EMBL" id="SBT69246.1"/>
    </source>
</evidence>